<dbReference type="RefSeq" id="WP_039256543.1">
    <property type="nucleotide sequence ID" value="NZ_JDRY01000088.1"/>
</dbReference>
<feature type="transmembrane region" description="Helical" evidence="1">
    <location>
        <begin position="12"/>
        <end position="34"/>
    </location>
</feature>
<organism evidence="2 3">
    <name type="scientific">Clostridium botulinum C/D str. DC5</name>
    <dbReference type="NCBI Taxonomy" id="1443128"/>
    <lineage>
        <taxon>Bacteria</taxon>
        <taxon>Bacillati</taxon>
        <taxon>Bacillota</taxon>
        <taxon>Clostridia</taxon>
        <taxon>Eubacteriales</taxon>
        <taxon>Clostridiaceae</taxon>
        <taxon>Clostridium</taxon>
    </lineage>
</organism>
<reference evidence="2 3" key="1">
    <citation type="submission" date="2014-01" db="EMBL/GenBank/DDBJ databases">
        <title>Plasmidome dynamics in the species complex Clostridium novyi sensu lato converts strains of independent lineages into distinctly different pathogens.</title>
        <authorList>
            <person name="Skarin H."/>
            <person name="Segerman B."/>
        </authorList>
    </citation>
    <scope>NUCLEOTIDE SEQUENCE [LARGE SCALE GENOMIC DNA]</scope>
    <source>
        <strain evidence="2 3">DC5</strain>
    </source>
</reference>
<evidence type="ECO:0000256" key="1">
    <source>
        <dbReference type="SAM" id="Phobius"/>
    </source>
</evidence>
<gene>
    <name evidence="2" type="ORF">Z955_13895</name>
</gene>
<dbReference type="AlphaFoldDB" id="A0A0A0I5Q1"/>
<feature type="transmembrane region" description="Helical" evidence="1">
    <location>
        <begin position="168"/>
        <end position="187"/>
    </location>
</feature>
<sequence length="258" mass="28600">MGKLIKYELKGNYKIFSALCIIASILNIVSLTRLEKWGSGPVTGCMSMVTMSLFIISLVIIINSFKNELYEDRGYLTFTLPISGNKILASKLICALVWFSLTSIVSFIFFKILIGTKGADIVRVIISLNLKSLIIFAIAGIIINTITLLLMIYFSIALTKVARRGKKVSGILAFVVFIALSFLIYYISFKLSNIFPQQMHIALNLNNYLGGNGSINNMAIKVTDANLTINIASAIYQIFVYIGLFIGTGYLMEKKINI</sequence>
<dbReference type="Proteomes" id="UP000030014">
    <property type="component" value="Unassembled WGS sequence"/>
</dbReference>
<name>A0A0A0I5Q1_CLOBO</name>
<comment type="caution">
    <text evidence="2">The sequence shown here is derived from an EMBL/GenBank/DDBJ whole genome shotgun (WGS) entry which is preliminary data.</text>
</comment>
<proteinExistence type="predicted"/>
<keyword evidence="1" id="KW-1133">Transmembrane helix</keyword>
<keyword evidence="1" id="KW-0812">Transmembrane</keyword>
<feature type="transmembrane region" description="Helical" evidence="1">
    <location>
        <begin position="46"/>
        <end position="65"/>
    </location>
</feature>
<accession>A0A0A0I5Q1</accession>
<protein>
    <submittedName>
        <fullName evidence="2">Membrane protein</fullName>
    </submittedName>
</protein>
<evidence type="ECO:0000313" key="2">
    <source>
        <dbReference type="EMBL" id="KGM95948.1"/>
    </source>
</evidence>
<dbReference type="EMBL" id="JDRY01000088">
    <property type="protein sequence ID" value="KGM95948.1"/>
    <property type="molecule type" value="Genomic_DNA"/>
</dbReference>
<feature type="transmembrane region" description="Helical" evidence="1">
    <location>
        <begin position="92"/>
        <end position="114"/>
    </location>
</feature>
<feature type="transmembrane region" description="Helical" evidence="1">
    <location>
        <begin position="134"/>
        <end position="156"/>
    </location>
</feature>
<evidence type="ECO:0000313" key="3">
    <source>
        <dbReference type="Proteomes" id="UP000030014"/>
    </source>
</evidence>
<feature type="transmembrane region" description="Helical" evidence="1">
    <location>
        <begin position="234"/>
        <end position="252"/>
    </location>
</feature>
<keyword evidence="1" id="KW-0472">Membrane</keyword>